<dbReference type="AlphaFoldDB" id="W7WZN4"/>
<protein>
    <submittedName>
        <fullName evidence="2">Uncharacterized protein</fullName>
    </submittedName>
</protein>
<sequence>MKKNNLYLQNLNPKIGSLNKFQRKMLFQAERKNYSQFELLYDQKKIIINYLINQRKLIKVEHIYNQQSNNIKYKIKNFTETKKLNKKNQQLWEKTNLDVIESLLREVRKNTSMMCKKKTSQTPQVDWESKKIVVMMKIIKMILRMLRRLKKHKNSKMKTKKLKKIINSLVESKVLELMKCLLQAVMKMKKKSLRCKKNQRSQKNLLNNRKNLRSLLKRKNLIQKKRFQPKRNQLLRSHKQAIKRKDLHRELVLQISKRLIQLDQQKSELEEKELLKKRKKLKKQKALSKLVQTKRKHNSENIVLRKHMFKTNIQFYNQKTQTLSGITYLYNIQLSP</sequence>
<proteinExistence type="predicted"/>
<accession>W7WZN4</accession>
<gene>
    <name evidence="2" type="ORF">TTHERM_001001221</name>
</gene>
<dbReference type="KEGG" id="tet:TTHERM_001001221"/>
<evidence type="ECO:0000256" key="1">
    <source>
        <dbReference type="SAM" id="Coils"/>
    </source>
</evidence>
<evidence type="ECO:0000313" key="3">
    <source>
        <dbReference type="Proteomes" id="UP000009168"/>
    </source>
</evidence>
<feature type="coiled-coil region" evidence="1">
    <location>
        <begin position="252"/>
        <end position="284"/>
    </location>
</feature>
<dbReference type="Proteomes" id="UP000009168">
    <property type="component" value="Unassembled WGS sequence"/>
</dbReference>
<keyword evidence="3" id="KW-1185">Reference proteome</keyword>
<reference evidence="3" key="1">
    <citation type="journal article" date="2006" name="PLoS Biol.">
        <title>Macronuclear genome sequence of the ciliate Tetrahymena thermophila, a model eukaryote.</title>
        <authorList>
            <person name="Eisen J.A."/>
            <person name="Coyne R.S."/>
            <person name="Wu M."/>
            <person name="Wu D."/>
            <person name="Thiagarajan M."/>
            <person name="Wortman J.R."/>
            <person name="Badger J.H."/>
            <person name="Ren Q."/>
            <person name="Amedeo P."/>
            <person name="Jones K.M."/>
            <person name="Tallon L.J."/>
            <person name="Delcher A.L."/>
            <person name="Salzberg S.L."/>
            <person name="Silva J.C."/>
            <person name="Haas B.J."/>
            <person name="Majoros W.H."/>
            <person name="Farzad M."/>
            <person name="Carlton J.M."/>
            <person name="Smith R.K. Jr."/>
            <person name="Garg J."/>
            <person name="Pearlman R.E."/>
            <person name="Karrer K.M."/>
            <person name="Sun L."/>
            <person name="Manning G."/>
            <person name="Elde N.C."/>
            <person name="Turkewitz A.P."/>
            <person name="Asai D.J."/>
            <person name="Wilkes D.E."/>
            <person name="Wang Y."/>
            <person name="Cai H."/>
            <person name="Collins K."/>
            <person name="Stewart B.A."/>
            <person name="Lee S.R."/>
            <person name="Wilamowska K."/>
            <person name="Weinberg Z."/>
            <person name="Ruzzo W.L."/>
            <person name="Wloga D."/>
            <person name="Gaertig J."/>
            <person name="Frankel J."/>
            <person name="Tsao C.-C."/>
            <person name="Gorovsky M.A."/>
            <person name="Keeling P.J."/>
            <person name="Waller R.F."/>
            <person name="Patron N.J."/>
            <person name="Cherry J.M."/>
            <person name="Stover N.A."/>
            <person name="Krieger C.J."/>
            <person name="del Toro C."/>
            <person name="Ryder H.F."/>
            <person name="Williamson S.C."/>
            <person name="Barbeau R.A."/>
            <person name="Hamilton E.P."/>
            <person name="Orias E."/>
        </authorList>
    </citation>
    <scope>NUCLEOTIDE SEQUENCE [LARGE SCALE GENOMIC DNA]</scope>
    <source>
        <strain evidence="3">SB210</strain>
    </source>
</reference>
<dbReference type="GeneID" id="24441350"/>
<keyword evidence="1" id="KW-0175">Coiled coil</keyword>
<dbReference type="EMBL" id="GG662244">
    <property type="protein sequence ID" value="EWS71057.1"/>
    <property type="molecule type" value="Genomic_DNA"/>
</dbReference>
<name>W7WZN4_TETTS</name>
<evidence type="ECO:0000313" key="2">
    <source>
        <dbReference type="EMBL" id="EWS71057.1"/>
    </source>
</evidence>
<dbReference type="InParanoid" id="W7WZN4"/>
<organism evidence="2 3">
    <name type="scientific">Tetrahymena thermophila (strain SB210)</name>
    <dbReference type="NCBI Taxonomy" id="312017"/>
    <lineage>
        <taxon>Eukaryota</taxon>
        <taxon>Sar</taxon>
        <taxon>Alveolata</taxon>
        <taxon>Ciliophora</taxon>
        <taxon>Intramacronucleata</taxon>
        <taxon>Oligohymenophorea</taxon>
        <taxon>Hymenostomatida</taxon>
        <taxon>Tetrahymenina</taxon>
        <taxon>Tetrahymenidae</taxon>
        <taxon>Tetrahymena</taxon>
    </lineage>
</organism>
<dbReference type="RefSeq" id="XP_012656398.1">
    <property type="nucleotide sequence ID" value="XM_012800944.1"/>
</dbReference>